<name>A0AC34QYT8_9BILA</name>
<accession>A0AC34QYT8</accession>
<evidence type="ECO:0000313" key="2">
    <source>
        <dbReference type="WBParaSite" id="JU765_v2.g20518.t2"/>
    </source>
</evidence>
<sequence length="417" mass="48972">MELSVTTGNCVQDVLKSHVIVRRTLEYLLTEPVDLSKILNINNVFESENINHVFESEVKSLLRKFKDVRFETVSKQRNNDGEETDSTQPSDDEEYEFSTRKVSFNNIQSRNAKEFAKNLKILMENAVITGLDFSNVTSRFNFGKLATLTGLQKLIFPPKNVEQMNWKIFDNLLATNQESLRVLRHPRKGFFNFFDKSMNLDLLEVDFRNIRPYCSSDDFVFEVYERHDLLLQNAQIDEMILHGFNRVNFWKCDRFLMANRRKIQFCATEDSDFSDDLFILREWNNRNWTFEATESFDMNAVNLARLDMAEVIRIICCIFVNLKVLKLSSIRRCNQQEALDLIVGVYRFCRDNFPNVEKSFIVPVSITKEDRDNFLKRIKVLDGTKNTNQINPADKHWKFQLRTNQGPVVDFQLILTL</sequence>
<evidence type="ECO:0000313" key="1">
    <source>
        <dbReference type="Proteomes" id="UP000887576"/>
    </source>
</evidence>
<organism evidence="1 2">
    <name type="scientific">Panagrolaimus sp. JU765</name>
    <dbReference type="NCBI Taxonomy" id="591449"/>
    <lineage>
        <taxon>Eukaryota</taxon>
        <taxon>Metazoa</taxon>
        <taxon>Ecdysozoa</taxon>
        <taxon>Nematoda</taxon>
        <taxon>Chromadorea</taxon>
        <taxon>Rhabditida</taxon>
        <taxon>Tylenchina</taxon>
        <taxon>Panagrolaimomorpha</taxon>
        <taxon>Panagrolaimoidea</taxon>
        <taxon>Panagrolaimidae</taxon>
        <taxon>Panagrolaimus</taxon>
    </lineage>
</organism>
<proteinExistence type="predicted"/>
<protein>
    <submittedName>
        <fullName evidence="2">Uncharacterized protein</fullName>
    </submittedName>
</protein>
<dbReference type="WBParaSite" id="JU765_v2.g20518.t2">
    <property type="protein sequence ID" value="JU765_v2.g20518.t2"/>
    <property type="gene ID" value="JU765_v2.g20518"/>
</dbReference>
<reference evidence="2" key="1">
    <citation type="submission" date="2022-11" db="UniProtKB">
        <authorList>
            <consortium name="WormBaseParasite"/>
        </authorList>
    </citation>
    <scope>IDENTIFICATION</scope>
</reference>
<dbReference type="Proteomes" id="UP000887576">
    <property type="component" value="Unplaced"/>
</dbReference>